<dbReference type="EMBL" id="JAUSUR010000001">
    <property type="protein sequence ID" value="MDQ0359834.1"/>
    <property type="molecule type" value="Genomic_DNA"/>
</dbReference>
<keyword evidence="8" id="KW-1185">Reference proteome</keyword>
<dbReference type="InterPro" id="IPR036388">
    <property type="entry name" value="WH-like_DNA-bd_sf"/>
</dbReference>
<sequence length="441" mass="50142">MSKDHIPTIDENVIRKAQKADTEAFSQIYNAYYNNVYFIAYQYYKNEESAKDIVQEVFIRVHNKIDTLKEPKAFSSWISKITYHTCINYNRSKLKTVDLGEKVTVEDFIDNNRISISDELEDKRIKEIIMESLESMTTPLKSVGLLRYYEDFKIDEIAEILDLPSGTVNSRISRIREKLQQDLKRNGISPKNYSIVVVPSTISLAYQMLSTNIVLGSENANELFDKIVNSKTLITSGILLKLALGTAATATVIAGVLIFNEPDTRTNVEGGFTPIVIEKPMEDVEEPIIDTAKFVDIKYSTVWTNSIVYLDITTTNDNYDQILVNGLETRNVNENGVYNIQLIQGDTIVDHRVIEITNIDNYSPNATYSQNGNTFTYYLSDDLSQINPGSIRFFKNDISSMDYDYNEQTNTLTIVSVGDSVDKFYISDYAGNELEIIILEE</sequence>
<dbReference type="SUPFAM" id="SSF88659">
    <property type="entry name" value="Sigma3 and sigma4 domains of RNA polymerase sigma factors"/>
    <property type="match status" value="1"/>
</dbReference>
<dbReference type="InterPro" id="IPR007627">
    <property type="entry name" value="RNA_pol_sigma70_r2"/>
</dbReference>
<dbReference type="Pfam" id="PF04542">
    <property type="entry name" value="Sigma70_r2"/>
    <property type="match status" value="1"/>
</dbReference>
<keyword evidence="4" id="KW-0804">Transcription</keyword>
<evidence type="ECO:0000313" key="7">
    <source>
        <dbReference type="EMBL" id="MDQ0359834.1"/>
    </source>
</evidence>
<dbReference type="RefSeq" id="WP_307405280.1">
    <property type="nucleotide sequence ID" value="NZ_JAUSUR010000001.1"/>
</dbReference>
<protein>
    <submittedName>
        <fullName evidence="7">RNA polymerase sigma factor (Sigma-70 family)</fullName>
    </submittedName>
</protein>
<keyword evidence="3" id="KW-0731">Sigma factor</keyword>
<comment type="similarity">
    <text evidence="1">Belongs to the sigma-70 factor family. ECF subfamily.</text>
</comment>
<dbReference type="Pfam" id="PF08281">
    <property type="entry name" value="Sigma70_r4_2"/>
    <property type="match status" value="1"/>
</dbReference>
<evidence type="ECO:0000256" key="3">
    <source>
        <dbReference type="ARBA" id="ARBA00023082"/>
    </source>
</evidence>
<gene>
    <name evidence="7" type="ORF">J2S15_000565</name>
</gene>
<feature type="domain" description="RNA polymerase sigma-70 region 2" evidence="5">
    <location>
        <begin position="28"/>
        <end position="93"/>
    </location>
</feature>
<dbReference type="Proteomes" id="UP001230220">
    <property type="component" value="Unassembled WGS sequence"/>
</dbReference>
<evidence type="ECO:0000259" key="5">
    <source>
        <dbReference type="Pfam" id="PF04542"/>
    </source>
</evidence>
<name>A0ABU0DYW3_9FIRM</name>
<dbReference type="InterPro" id="IPR014284">
    <property type="entry name" value="RNA_pol_sigma-70_dom"/>
</dbReference>
<evidence type="ECO:0000256" key="1">
    <source>
        <dbReference type="ARBA" id="ARBA00010641"/>
    </source>
</evidence>
<dbReference type="InterPro" id="IPR013325">
    <property type="entry name" value="RNA_pol_sigma_r2"/>
</dbReference>
<dbReference type="InterPro" id="IPR013324">
    <property type="entry name" value="RNA_pol_sigma_r3/r4-like"/>
</dbReference>
<proteinExistence type="inferred from homology"/>
<reference evidence="7 8" key="1">
    <citation type="submission" date="2023-07" db="EMBL/GenBank/DDBJ databases">
        <title>Genomic Encyclopedia of Type Strains, Phase IV (KMG-IV): sequencing the most valuable type-strain genomes for metagenomic binning, comparative biology and taxonomic classification.</title>
        <authorList>
            <person name="Goeker M."/>
        </authorList>
    </citation>
    <scope>NUCLEOTIDE SEQUENCE [LARGE SCALE GENOMIC DNA]</scope>
    <source>
        <strain evidence="7 8">DSM 16784</strain>
    </source>
</reference>
<evidence type="ECO:0000256" key="4">
    <source>
        <dbReference type="ARBA" id="ARBA00023163"/>
    </source>
</evidence>
<dbReference type="Gene3D" id="1.10.10.10">
    <property type="entry name" value="Winged helix-like DNA-binding domain superfamily/Winged helix DNA-binding domain"/>
    <property type="match status" value="1"/>
</dbReference>
<dbReference type="Gene3D" id="1.10.1740.10">
    <property type="match status" value="1"/>
</dbReference>
<dbReference type="SUPFAM" id="SSF88946">
    <property type="entry name" value="Sigma2 domain of RNA polymerase sigma factors"/>
    <property type="match status" value="1"/>
</dbReference>
<dbReference type="CDD" id="cd06171">
    <property type="entry name" value="Sigma70_r4"/>
    <property type="match status" value="1"/>
</dbReference>
<dbReference type="InterPro" id="IPR039425">
    <property type="entry name" value="RNA_pol_sigma-70-like"/>
</dbReference>
<feature type="domain" description="RNA polymerase sigma factor 70 region 4 type 2" evidence="6">
    <location>
        <begin position="127"/>
        <end position="179"/>
    </location>
</feature>
<keyword evidence="2" id="KW-0805">Transcription regulation</keyword>
<dbReference type="NCBIfam" id="TIGR02937">
    <property type="entry name" value="sigma70-ECF"/>
    <property type="match status" value="1"/>
</dbReference>
<evidence type="ECO:0000259" key="6">
    <source>
        <dbReference type="Pfam" id="PF08281"/>
    </source>
</evidence>
<dbReference type="InterPro" id="IPR013249">
    <property type="entry name" value="RNA_pol_sigma70_r4_t2"/>
</dbReference>
<evidence type="ECO:0000313" key="8">
    <source>
        <dbReference type="Proteomes" id="UP001230220"/>
    </source>
</evidence>
<comment type="caution">
    <text evidence="7">The sequence shown here is derived from an EMBL/GenBank/DDBJ whole genome shotgun (WGS) entry which is preliminary data.</text>
</comment>
<dbReference type="PANTHER" id="PTHR43133">
    <property type="entry name" value="RNA POLYMERASE ECF-TYPE SIGMA FACTO"/>
    <property type="match status" value="1"/>
</dbReference>
<evidence type="ECO:0000256" key="2">
    <source>
        <dbReference type="ARBA" id="ARBA00023015"/>
    </source>
</evidence>
<accession>A0ABU0DYW3</accession>
<organism evidence="7 8">
    <name type="scientific">Breznakia pachnodae</name>
    <dbReference type="NCBI Taxonomy" id="265178"/>
    <lineage>
        <taxon>Bacteria</taxon>
        <taxon>Bacillati</taxon>
        <taxon>Bacillota</taxon>
        <taxon>Erysipelotrichia</taxon>
        <taxon>Erysipelotrichales</taxon>
        <taxon>Erysipelotrichaceae</taxon>
        <taxon>Breznakia</taxon>
    </lineage>
</organism>
<dbReference type="PANTHER" id="PTHR43133:SF60">
    <property type="entry name" value="RNA POLYMERASE SIGMA FACTOR SIGV"/>
    <property type="match status" value="1"/>
</dbReference>